<gene>
    <name evidence="19" type="ORF">AR1Y2_1812</name>
</gene>
<evidence type="ECO:0000256" key="16">
    <source>
        <dbReference type="RuleBase" id="RU003692"/>
    </source>
</evidence>
<dbReference type="OrthoDB" id="9807946at2"/>
<feature type="active site" description="Proton acceptor" evidence="13">
    <location>
        <position position="441"/>
    </location>
</feature>
<dbReference type="InterPro" id="IPR012999">
    <property type="entry name" value="Pyr_OxRdtase_I_AS"/>
</dbReference>
<reference evidence="19 20" key="1">
    <citation type="submission" date="2019-05" db="EMBL/GenBank/DDBJ databases">
        <title>Complete genome sequencing of Anaerostipes rhamnosivorans.</title>
        <authorList>
            <person name="Bui T.P.N."/>
            <person name="de Vos W.M."/>
        </authorList>
    </citation>
    <scope>NUCLEOTIDE SEQUENCE [LARGE SCALE GENOMIC DNA]</scope>
    <source>
        <strain evidence="19 20">1y2</strain>
    </source>
</reference>
<keyword evidence="6 16" id="KW-0285">Flavoprotein</keyword>
<dbReference type="NCBIfam" id="TIGR01350">
    <property type="entry name" value="lipoamide_DH"/>
    <property type="match status" value="1"/>
</dbReference>
<accession>A0A4P8ICS1</accession>
<dbReference type="GO" id="GO:0005737">
    <property type="term" value="C:cytoplasm"/>
    <property type="evidence" value="ECO:0007669"/>
    <property type="project" value="UniProtKB-SubCell"/>
</dbReference>
<feature type="disulfide bond" description="Redox-active" evidence="15">
    <location>
        <begin position="41"/>
        <end position="46"/>
    </location>
</feature>
<keyword evidence="8 16" id="KW-0560">Oxidoreductase</keyword>
<dbReference type="KEGG" id="arf:AR1Y2_1812"/>
<comment type="subcellular location">
    <subcellularLocation>
        <location evidence="1">Cytoplasm</location>
    </subcellularLocation>
</comment>
<keyword evidence="20" id="KW-1185">Reference proteome</keyword>
<dbReference type="SUPFAM" id="SSF55424">
    <property type="entry name" value="FAD/NAD-linked reductases, dimerisation (C-terminal) domain"/>
    <property type="match status" value="1"/>
</dbReference>
<feature type="binding site" evidence="14">
    <location>
        <position position="50"/>
    </location>
    <ligand>
        <name>FAD</name>
        <dbReference type="ChEBI" id="CHEBI:57692"/>
    </ligand>
</feature>
<dbReference type="Pfam" id="PF02852">
    <property type="entry name" value="Pyr_redox_dim"/>
    <property type="match status" value="1"/>
</dbReference>
<evidence type="ECO:0000256" key="6">
    <source>
        <dbReference type="ARBA" id="ARBA00022630"/>
    </source>
</evidence>
<keyword evidence="9 14" id="KW-0520">NAD</keyword>
<evidence type="ECO:0000313" key="20">
    <source>
        <dbReference type="Proteomes" id="UP000298653"/>
    </source>
</evidence>
<keyword evidence="11 16" id="KW-0676">Redox-active center</keyword>
<dbReference type="GO" id="GO:0004148">
    <property type="term" value="F:dihydrolipoyl dehydrogenase (NADH) activity"/>
    <property type="evidence" value="ECO:0007669"/>
    <property type="project" value="UniProtKB-EC"/>
</dbReference>
<evidence type="ECO:0000256" key="5">
    <source>
        <dbReference type="ARBA" id="ARBA00022490"/>
    </source>
</evidence>
<dbReference type="InterPro" id="IPR050151">
    <property type="entry name" value="Class-I_Pyr_Nuc-Dis_Oxidored"/>
</dbReference>
<evidence type="ECO:0000256" key="1">
    <source>
        <dbReference type="ARBA" id="ARBA00004496"/>
    </source>
</evidence>
<dbReference type="EC" id="1.8.1.4" evidence="3 16"/>
<keyword evidence="7 14" id="KW-0274">FAD</keyword>
<dbReference type="EMBL" id="CP040058">
    <property type="protein sequence ID" value="QCP35266.1"/>
    <property type="molecule type" value="Genomic_DNA"/>
</dbReference>
<feature type="binding site" evidence="14">
    <location>
        <begin position="314"/>
        <end position="317"/>
    </location>
    <ligand>
        <name>FAD</name>
        <dbReference type="ChEBI" id="CHEBI:57692"/>
    </ligand>
</feature>
<dbReference type="PROSITE" id="PS00076">
    <property type="entry name" value="PYRIDINE_REDOX_1"/>
    <property type="match status" value="1"/>
</dbReference>
<evidence type="ECO:0000256" key="3">
    <source>
        <dbReference type="ARBA" id="ARBA00012608"/>
    </source>
</evidence>
<comment type="similarity">
    <text evidence="2 16">Belongs to the class-I pyridine nucleotide-disulfide oxidoreductase family.</text>
</comment>
<evidence type="ECO:0000256" key="15">
    <source>
        <dbReference type="PIRSR" id="PIRSR000350-4"/>
    </source>
</evidence>
<protein>
    <recommendedName>
        <fullName evidence="4 16">Dihydrolipoyl dehydrogenase</fullName>
        <ecNumber evidence="3 16">1.8.1.4</ecNumber>
    </recommendedName>
</protein>
<dbReference type="PRINTS" id="PR00368">
    <property type="entry name" value="FADPNR"/>
</dbReference>
<dbReference type="GO" id="GO:0050660">
    <property type="term" value="F:flavin adenine dinucleotide binding"/>
    <property type="evidence" value="ECO:0007669"/>
    <property type="project" value="InterPro"/>
</dbReference>
<evidence type="ECO:0000256" key="8">
    <source>
        <dbReference type="ARBA" id="ARBA00023002"/>
    </source>
</evidence>
<evidence type="ECO:0000256" key="9">
    <source>
        <dbReference type="ARBA" id="ARBA00023027"/>
    </source>
</evidence>
<dbReference type="RefSeq" id="WP_137328673.1">
    <property type="nucleotide sequence ID" value="NZ_CP040058.1"/>
</dbReference>
<dbReference type="InterPro" id="IPR023753">
    <property type="entry name" value="FAD/NAD-binding_dom"/>
</dbReference>
<dbReference type="AlphaFoldDB" id="A0A4P8ICS1"/>
<dbReference type="GO" id="GO:0006103">
    <property type="term" value="P:2-oxoglutarate metabolic process"/>
    <property type="evidence" value="ECO:0007669"/>
    <property type="project" value="TreeGrafter"/>
</dbReference>
<comment type="miscellaneous">
    <text evidence="16">The active site is a redox-active disulfide bond.</text>
</comment>
<dbReference type="InterPro" id="IPR004099">
    <property type="entry name" value="Pyr_nucl-diS_OxRdtase_dimer"/>
</dbReference>
<feature type="binding site" evidence="14">
    <location>
        <position position="268"/>
    </location>
    <ligand>
        <name>NAD(+)</name>
        <dbReference type="ChEBI" id="CHEBI:57540"/>
    </ligand>
</feature>
<comment type="catalytic activity">
    <reaction evidence="12 16">
        <text>N(6)-[(R)-dihydrolipoyl]-L-lysyl-[protein] + NAD(+) = N(6)-[(R)-lipoyl]-L-lysyl-[protein] + NADH + H(+)</text>
        <dbReference type="Rhea" id="RHEA:15045"/>
        <dbReference type="Rhea" id="RHEA-COMP:10474"/>
        <dbReference type="Rhea" id="RHEA-COMP:10475"/>
        <dbReference type="ChEBI" id="CHEBI:15378"/>
        <dbReference type="ChEBI" id="CHEBI:57540"/>
        <dbReference type="ChEBI" id="CHEBI:57945"/>
        <dbReference type="ChEBI" id="CHEBI:83099"/>
        <dbReference type="ChEBI" id="CHEBI:83100"/>
        <dbReference type="EC" id="1.8.1.4"/>
    </reaction>
</comment>
<feature type="binding site" evidence="14">
    <location>
        <position position="308"/>
    </location>
    <ligand>
        <name>FAD</name>
        <dbReference type="ChEBI" id="CHEBI:57692"/>
    </ligand>
</feature>
<dbReference type="InterPro" id="IPR036188">
    <property type="entry name" value="FAD/NAD-bd_sf"/>
</dbReference>
<dbReference type="SUPFAM" id="SSF51905">
    <property type="entry name" value="FAD/NAD(P)-binding domain"/>
    <property type="match status" value="1"/>
</dbReference>
<keyword evidence="10" id="KW-1015">Disulfide bond</keyword>
<dbReference type="Pfam" id="PF07992">
    <property type="entry name" value="Pyr_redox_2"/>
    <property type="match status" value="1"/>
</dbReference>
<evidence type="ECO:0000256" key="7">
    <source>
        <dbReference type="ARBA" id="ARBA00022827"/>
    </source>
</evidence>
<evidence type="ECO:0000256" key="12">
    <source>
        <dbReference type="ARBA" id="ARBA00049187"/>
    </source>
</evidence>
<evidence type="ECO:0000256" key="2">
    <source>
        <dbReference type="ARBA" id="ARBA00007532"/>
    </source>
</evidence>
<feature type="binding site" evidence="14">
    <location>
        <begin position="182"/>
        <end position="189"/>
    </location>
    <ligand>
        <name>NAD(+)</name>
        <dbReference type="ChEBI" id="CHEBI:57540"/>
    </ligand>
</feature>
<dbReference type="InterPro" id="IPR001100">
    <property type="entry name" value="Pyr_nuc-diS_OxRdtase"/>
</dbReference>
<dbReference type="PANTHER" id="PTHR22912">
    <property type="entry name" value="DISULFIDE OXIDOREDUCTASE"/>
    <property type="match status" value="1"/>
</dbReference>
<name>A0A4P8ICS1_9FIRM</name>
<dbReference type="PANTHER" id="PTHR22912:SF217">
    <property type="entry name" value="DIHYDROLIPOYL DEHYDROGENASE"/>
    <property type="match status" value="1"/>
</dbReference>
<dbReference type="Gene3D" id="3.50.50.60">
    <property type="entry name" value="FAD/NAD(P)-binding domain"/>
    <property type="match status" value="2"/>
</dbReference>
<dbReference type="FunFam" id="3.30.390.30:FF:000001">
    <property type="entry name" value="Dihydrolipoyl dehydrogenase"/>
    <property type="match status" value="1"/>
</dbReference>
<evidence type="ECO:0000313" key="19">
    <source>
        <dbReference type="EMBL" id="QCP35266.1"/>
    </source>
</evidence>
<evidence type="ECO:0000256" key="10">
    <source>
        <dbReference type="ARBA" id="ARBA00023157"/>
    </source>
</evidence>
<keyword evidence="5" id="KW-0963">Cytoplasm</keyword>
<feature type="domain" description="FAD/NAD(P)-binding" evidence="18">
    <location>
        <begin position="5"/>
        <end position="322"/>
    </location>
</feature>
<evidence type="ECO:0000256" key="13">
    <source>
        <dbReference type="PIRSR" id="PIRSR000350-2"/>
    </source>
</evidence>
<proteinExistence type="inferred from homology"/>
<evidence type="ECO:0000256" key="14">
    <source>
        <dbReference type="PIRSR" id="PIRSR000350-3"/>
    </source>
</evidence>
<comment type="cofactor">
    <cofactor evidence="14 16">
        <name>FAD</name>
        <dbReference type="ChEBI" id="CHEBI:57692"/>
    </cofactor>
    <text evidence="14 16">Binds 1 FAD per subunit.</text>
</comment>
<evidence type="ECO:0000256" key="11">
    <source>
        <dbReference type="ARBA" id="ARBA00023284"/>
    </source>
</evidence>
<dbReference type="PRINTS" id="PR00411">
    <property type="entry name" value="PNDRDTASEI"/>
</dbReference>
<dbReference type="Gene3D" id="3.30.390.30">
    <property type="match status" value="1"/>
</dbReference>
<evidence type="ECO:0000259" key="18">
    <source>
        <dbReference type="Pfam" id="PF07992"/>
    </source>
</evidence>
<dbReference type="PIRSF" id="PIRSF000350">
    <property type="entry name" value="Mercury_reductase_MerA"/>
    <property type="match status" value="1"/>
</dbReference>
<dbReference type="InterPro" id="IPR016156">
    <property type="entry name" value="FAD/NAD-linked_Rdtase_dimer_sf"/>
</dbReference>
<evidence type="ECO:0000259" key="17">
    <source>
        <dbReference type="Pfam" id="PF02852"/>
    </source>
</evidence>
<sequence length="455" mass="48833">MDILDLIVIGGGPAGYLAAQRAAEGGMKVMLFEKKRLGGVCLNEGCIPTKTLLNSAKIFDHAKNGQAYGVKVSDAVFDSRAALARKNKVIQMLVSGVGMTMKKNKVTVIYEKAKLKEKTSEGFLVEAGGEVYTAKHVLAAAGSDTLIPPIPGVKEALMDGLAATSREMLELEEMPEHLAVIGAGVIGLEMAAYYCTAGVKVTVIEMLDKIAGTMDFKVSKMLQKELQKKGVSFLLGHKVTEVNSYGLVCEKDGETKQITADKILLSIGRRPSIEDCGLQNVGVVVEHGKVVTDENLCTSVEGIYAAGDINGKVMLAHTAYRESEAAVNHMLGIDDEMNYQAIPSVIYTFPEFAGVGETEESAKEKGLKVKTAELPMAYSGRFVAENAGGNGVCKLIMDEKTRCLVGAHLLGTYASEIIWGAAALIEQKVPVEEIKKIVFPHPSVSEIIRETTFQL</sequence>
<feature type="domain" description="Pyridine nucleotide-disulphide oxidoreductase dimerisation" evidence="17">
    <location>
        <begin position="342"/>
        <end position="450"/>
    </location>
</feature>
<organism evidence="19 20">
    <name type="scientific">Anaerostipes rhamnosivorans</name>
    <dbReference type="NCBI Taxonomy" id="1229621"/>
    <lineage>
        <taxon>Bacteria</taxon>
        <taxon>Bacillati</taxon>
        <taxon>Bacillota</taxon>
        <taxon>Clostridia</taxon>
        <taxon>Lachnospirales</taxon>
        <taxon>Lachnospiraceae</taxon>
        <taxon>Anaerostipes</taxon>
    </lineage>
</organism>
<evidence type="ECO:0000256" key="4">
    <source>
        <dbReference type="ARBA" id="ARBA00016961"/>
    </source>
</evidence>
<feature type="binding site" evidence="14">
    <location>
        <position position="205"/>
    </location>
    <ligand>
        <name>NAD(+)</name>
        <dbReference type="ChEBI" id="CHEBI:57540"/>
    </ligand>
</feature>
<dbReference type="InterPro" id="IPR006258">
    <property type="entry name" value="Lipoamide_DH"/>
</dbReference>
<keyword evidence="14" id="KW-0547">Nucleotide-binding</keyword>
<dbReference type="Proteomes" id="UP000298653">
    <property type="component" value="Chromosome"/>
</dbReference>